<evidence type="ECO:0000313" key="12">
    <source>
        <dbReference type="Proteomes" id="UP000187367"/>
    </source>
</evidence>
<keyword evidence="6" id="KW-0624">Polysaccharide degradation</keyword>
<evidence type="ECO:0000256" key="6">
    <source>
        <dbReference type="ARBA" id="ARBA00023326"/>
    </source>
</evidence>
<dbReference type="SUPFAM" id="SSF51445">
    <property type="entry name" value="(Trans)glycosidases"/>
    <property type="match status" value="1"/>
</dbReference>
<keyword evidence="5 7" id="KW-0326">Glycosidase</keyword>
<reference evidence="11 12" key="1">
    <citation type="submission" date="2017-01" db="EMBL/GenBank/DDBJ databases">
        <title>Bacillus phylogenomics.</title>
        <authorList>
            <person name="Dunlap C."/>
        </authorList>
    </citation>
    <scope>NUCLEOTIDE SEQUENCE [LARGE SCALE GENOMIC DNA]</scope>
    <source>
        <strain evidence="11 12">NRRL B-41282</strain>
    </source>
</reference>
<name>A0A1R1RZD5_9BACI</name>
<dbReference type="InterPro" id="IPR017853">
    <property type="entry name" value="GH"/>
</dbReference>
<keyword evidence="12" id="KW-1185">Reference proteome</keyword>
<dbReference type="AlphaFoldDB" id="A0A1R1RZD5"/>
<feature type="chain" id="PRO_5014066115" evidence="8">
    <location>
        <begin position="26"/>
        <end position="560"/>
    </location>
</feature>
<dbReference type="Pfam" id="PF03442">
    <property type="entry name" value="CBM_X2"/>
    <property type="match status" value="1"/>
</dbReference>
<proteinExistence type="inferred from homology"/>
<dbReference type="GO" id="GO:0030245">
    <property type="term" value="P:cellulose catabolic process"/>
    <property type="evidence" value="ECO:0007669"/>
    <property type="project" value="UniProtKB-KW"/>
</dbReference>
<dbReference type="PANTHER" id="PTHR31297">
    <property type="entry name" value="GLUCAN ENDO-1,6-BETA-GLUCOSIDASE B"/>
    <property type="match status" value="1"/>
</dbReference>
<dbReference type="OrthoDB" id="9800955at2"/>
<dbReference type="GO" id="GO:0008422">
    <property type="term" value="F:beta-glucosidase activity"/>
    <property type="evidence" value="ECO:0007669"/>
    <property type="project" value="TreeGrafter"/>
</dbReference>
<dbReference type="Gene3D" id="2.60.40.10">
    <property type="entry name" value="Immunoglobulins"/>
    <property type="match status" value="1"/>
</dbReference>
<gene>
    <name evidence="11" type="ORF">BW143_05655</name>
</gene>
<dbReference type="GO" id="GO:0009986">
    <property type="term" value="C:cell surface"/>
    <property type="evidence" value="ECO:0007669"/>
    <property type="project" value="TreeGrafter"/>
</dbReference>
<keyword evidence="1 8" id="KW-0732">Signal</keyword>
<keyword evidence="2 7" id="KW-0378">Hydrolase</keyword>
<evidence type="ECO:0000259" key="9">
    <source>
        <dbReference type="Pfam" id="PF00150"/>
    </source>
</evidence>
<evidence type="ECO:0000256" key="5">
    <source>
        <dbReference type="ARBA" id="ARBA00023295"/>
    </source>
</evidence>
<feature type="signal peptide" evidence="8">
    <location>
        <begin position="1"/>
        <end position="25"/>
    </location>
</feature>
<evidence type="ECO:0000256" key="1">
    <source>
        <dbReference type="ARBA" id="ARBA00022729"/>
    </source>
</evidence>
<dbReference type="InterPro" id="IPR050386">
    <property type="entry name" value="Glycosyl_hydrolase_5"/>
</dbReference>
<dbReference type="InterPro" id="IPR001547">
    <property type="entry name" value="Glyco_hydro_5"/>
</dbReference>
<dbReference type="InterPro" id="IPR014756">
    <property type="entry name" value="Ig_E-set"/>
</dbReference>
<accession>A0A1R1QTV1</accession>
<keyword evidence="3" id="KW-0136">Cellulose degradation</keyword>
<comment type="caution">
    <text evidence="11">The sequence shown here is derived from an EMBL/GenBank/DDBJ whole genome shotgun (WGS) entry which is preliminary data.</text>
</comment>
<dbReference type="EMBL" id="MTJL01000008">
    <property type="protein sequence ID" value="OMI08077.1"/>
    <property type="molecule type" value="Genomic_DNA"/>
</dbReference>
<evidence type="ECO:0000256" key="8">
    <source>
        <dbReference type="SAM" id="SignalP"/>
    </source>
</evidence>
<dbReference type="Pfam" id="PF00150">
    <property type="entry name" value="Cellulase"/>
    <property type="match status" value="1"/>
</dbReference>
<dbReference type="PIRSF" id="PIRSF001043">
    <property type="entry name" value="Endoglucanase_B"/>
    <property type="match status" value="1"/>
</dbReference>
<feature type="domain" description="Glycoside hydrolase family 5" evidence="9">
    <location>
        <begin position="70"/>
        <end position="333"/>
    </location>
</feature>
<sequence>MRKKRLTLCLKSIILLFLIMGTAFSAAVPNAFGTSGEVKANKQGLSSPADLLENMSPGWNLGNTLDAVPTEGSWNNPPVKEHTFDDIRDAGFRSVRIPVTWDSHIGSAPDYTIDPAWMNRVEEVTDWALERNFYVVLNIHHDSWLWISRMGNSQQETLDKLGKVWGQIAERFQHKSERLLFEIVNEPTGMSAYQLNLLNREMLNIIRSTGGNNDRRLVIVGGLEDNKDELLNSFEPPDDDRIVLTYHYYSPWDYVSNWWGRTTWGAAKEIAEMEQDIRPVYETFVNKGYPVIIGEYGTLGANENHSKRLYHDTVVRLAHKYQMIPMWWDNGNDQFDRMARKWRDPVVKDMVIQAGRGVPNAIIQPADLFIKKGKSIGDQTTDIQQNGNTLTGIYRQSEQLQEGSDYTVADDGKTVKIKASFLKKLIAGSEQPGTKAQLTFTFDKGANQVMDVILYDAPKLEKSEFTISQSAVDGDLKIPASLNGTKLATVKGVVDSTGRPVLEDVWSWTPYLNYDEDFYEKDGDLYLRERVLKYLKSDSTFTFEMWPKGVEAVVKVKVTP</sequence>
<dbReference type="PANTHER" id="PTHR31297:SF17">
    <property type="entry name" value="ENDOGLUCANASE"/>
    <property type="match status" value="1"/>
</dbReference>
<evidence type="ECO:0000256" key="7">
    <source>
        <dbReference type="RuleBase" id="RU361153"/>
    </source>
</evidence>
<evidence type="ECO:0000259" key="10">
    <source>
        <dbReference type="Pfam" id="PF03442"/>
    </source>
</evidence>
<dbReference type="InterPro" id="IPR013783">
    <property type="entry name" value="Ig-like_fold"/>
</dbReference>
<dbReference type="InterPro" id="IPR018087">
    <property type="entry name" value="Glyco_hydro_5_CS"/>
</dbReference>
<dbReference type="RefSeq" id="WP_076760554.1">
    <property type="nucleotide sequence ID" value="NZ_JARMMH010000004.1"/>
</dbReference>
<comment type="similarity">
    <text evidence="7">Belongs to the glycosyl hydrolase 5 (cellulase A) family.</text>
</comment>
<evidence type="ECO:0000256" key="4">
    <source>
        <dbReference type="ARBA" id="ARBA00023277"/>
    </source>
</evidence>
<dbReference type="GO" id="GO:0005576">
    <property type="term" value="C:extracellular region"/>
    <property type="evidence" value="ECO:0007669"/>
    <property type="project" value="TreeGrafter"/>
</dbReference>
<dbReference type="Proteomes" id="UP000187367">
    <property type="component" value="Unassembled WGS sequence"/>
</dbReference>
<organism evidence="11 12">
    <name type="scientific">Bacillus swezeyi</name>
    <dbReference type="NCBI Taxonomy" id="1925020"/>
    <lineage>
        <taxon>Bacteria</taxon>
        <taxon>Bacillati</taxon>
        <taxon>Bacillota</taxon>
        <taxon>Bacilli</taxon>
        <taxon>Bacillales</taxon>
        <taxon>Bacillaceae</taxon>
        <taxon>Bacillus</taxon>
    </lineage>
</organism>
<evidence type="ECO:0000313" key="11">
    <source>
        <dbReference type="EMBL" id="OMI08077.1"/>
    </source>
</evidence>
<protein>
    <submittedName>
        <fullName evidence="11">Glycoside hydrolase</fullName>
    </submittedName>
</protein>
<dbReference type="InterPro" id="IPR016282">
    <property type="entry name" value="Glyco_hydro_5_endoGlcnase_B"/>
</dbReference>
<feature type="domain" description="Carbohydrate binding X2" evidence="10">
    <location>
        <begin position="368"/>
        <end position="452"/>
    </location>
</feature>
<evidence type="ECO:0000256" key="2">
    <source>
        <dbReference type="ARBA" id="ARBA00022801"/>
    </source>
</evidence>
<dbReference type="PROSITE" id="PS00659">
    <property type="entry name" value="GLYCOSYL_HYDROL_F5"/>
    <property type="match status" value="1"/>
</dbReference>
<dbReference type="InterPro" id="IPR005102">
    <property type="entry name" value="Carbo-bd_X2"/>
</dbReference>
<evidence type="ECO:0000256" key="3">
    <source>
        <dbReference type="ARBA" id="ARBA00023001"/>
    </source>
</evidence>
<dbReference type="Gene3D" id="3.20.20.80">
    <property type="entry name" value="Glycosidases"/>
    <property type="match status" value="1"/>
</dbReference>
<keyword evidence="4" id="KW-0119">Carbohydrate metabolism</keyword>
<dbReference type="SUPFAM" id="SSF81296">
    <property type="entry name" value="E set domains"/>
    <property type="match status" value="1"/>
</dbReference>
<accession>A0A1R1RZD5</accession>